<dbReference type="Proteomes" id="UP001168883">
    <property type="component" value="Unassembled WGS sequence"/>
</dbReference>
<sequence length="194" mass="22798">MEERDIRQESERELIHQIVAGSKQDFRILVDRYKQKIYGLLRGMGASPMDAQDLTQEAFIKAYRKLASHQPDKSFASWLYAIAANLLKDHKKKYRFEEHSIGQAEAAVSDGPEQSVLRTERRTEFQRLLARLPANYRMSLLLRYTNDLSYEEIGELLEVPVSKVQNDLYRAKKRLKQLMIEDKEGMEYEMLEPR</sequence>
<dbReference type="InterPro" id="IPR013249">
    <property type="entry name" value="RNA_pol_sigma70_r4_t2"/>
</dbReference>
<dbReference type="InterPro" id="IPR039425">
    <property type="entry name" value="RNA_pol_sigma-70-like"/>
</dbReference>
<evidence type="ECO:0000256" key="5">
    <source>
        <dbReference type="ARBA" id="ARBA00023163"/>
    </source>
</evidence>
<dbReference type="Gene3D" id="1.10.1740.10">
    <property type="match status" value="1"/>
</dbReference>
<dbReference type="InterPro" id="IPR014284">
    <property type="entry name" value="RNA_pol_sigma-70_dom"/>
</dbReference>
<keyword evidence="5 6" id="KW-0804">Transcription</keyword>
<name>A0ABT8VEU8_9BACL</name>
<comment type="similarity">
    <text evidence="1 6">Belongs to the sigma-70 factor family. ECF subfamily.</text>
</comment>
<dbReference type="SUPFAM" id="SSF88946">
    <property type="entry name" value="Sigma2 domain of RNA polymerase sigma factors"/>
    <property type="match status" value="1"/>
</dbReference>
<feature type="domain" description="RNA polymerase sigma-70 region 2" evidence="7">
    <location>
        <begin position="29"/>
        <end position="95"/>
    </location>
</feature>
<evidence type="ECO:0000256" key="6">
    <source>
        <dbReference type="RuleBase" id="RU000716"/>
    </source>
</evidence>
<organism evidence="9 10">
    <name type="scientific">Paenibacillus ehimensis</name>
    <dbReference type="NCBI Taxonomy" id="79264"/>
    <lineage>
        <taxon>Bacteria</taxon>
        <taxon>Bacillati</taxon>
        <taxon>Bacillota</taxon>
        <taxon>Bacilli</taxon>
        <taxon>Bacillales</taxon>
        <taxon>Paenibacillaceae</taxon>
        <taxon>Paenibacillus</taxon>
    </lineage>
</organism>
<dbReference type="Pfam" id="PF04542">
    <property type="entry name" value="Sigma70_r2"/>
    <property type="match status" value="1"/>
</dbReference>
<protein>
    <recommendedName>
        <fullName evidence="6">RNA polymerase sigma factor</fullName>
    </recommendedName>
</protein>
<evidence type="ECO:0000256" key="3">
    <source>
        <dbReference type="ARBA" id="ARBA00023082"/>
    </source>
</evidence>
<dbReference type="SUPFAM" id="SSF88659">
    <property type="entry name" value="Sigma3 and sigma4 domains of RNA polymerase sigma factors"/>
    <property type="match status" value="1"/>
</dbReference>
<evidence type="ECO:0000313" key="10">
    <source>
        <dbReference type="Proteomes" id="UP001168883"/>
    </source>
</evidence>
<dbReference type="PANTHER" id="PTHR43133:SF51">
    <property type="entry name" value="RNA POLYMERASE SIGMA FACTOR"/>
    <property type="match status" value="1"/>
</dbReference>
<evidence type="ECO:0000256" key="2">
    <source>
        <dbReference type="ARBA" id="ARBA00023015"/>
    </source>
</evidence>
<keyword evidence="4 6" id="KW-0238">DNA-binding</keyword>
<evidence type="ECO:0000256" key="4">
    <source>
        <dbReference type="ARBA" id="ARBA00023125"/>
    </source>
</evidence>
<dbReference type="RefSeq" id="WP_302879674.1">
    <property type="nucleotide sequence ID" value="NZ_JARLKN010000005.1"/>
</dbReference>
<dbReference type="Gene3D" id="1.10.10.10">
    <property type="entry name" value="Winged helix-like DNA-binding domain superfamily/Winged helix DNA-binding domain"/>
    <property type="match status" value="1"/>
</dbReference>
<dbReference type="NCBIfam" id="TIGR02937">
    <property type="entry name" value="sigma70-ECF"/>
    <property type="match status" value="1"/>
</dbReference>
<dbReference type="InterPro" id="IPR013325">
    <property type="entry name" value="RNA_pol_sigma_r2"/>
</dbReference>
<dbReference type="CDD" id="cd06171">
    <property type="entry name" value="Sigma70_r4"/>
    <property type="match status" value="1"/>
</dbReference>
<reference evidence="9" key="1">
    <citation type="submission" date="2023-07" db="EMBL/GenBank/DDBJ databases">
        <authorList>
            <person name="Aktuganov G."/>
            <person name="Boyko T."/>
            <person name="Delegan Y."/>
            <person name="Galimzianova N."/>
            <person name="Gilvanova E."/>
            <person name="Korobov V."/>
            <person name="Kuzmina L."/>
            <person name="Melentiev A."/>
            <person name="Milman P."/>
            <person name="Ryabova A."/>
            <person name="Stupak E."/>
            <person name="Yasakov T."/>
            <person name="Zharikova N."/>
            <person name="Zhurenko E."/>
        </authorList>
    </citation>
    <scope>NUCLEOTIDE SEQUENCE</scope>
    <source>
        <strain evidence="9">IB-739</strain>
    </source>
</reference>
<keyword evidence="3 6" id="KW-0731">Sigma factor</keyword>
<evidence type="ECO:0000259" key="7">
    <source>
        <dbReference type="Pfam" id="PF04542"/>
    </source>
</evidence>
<dbReference type="PANTHER" id="PTHR43133">
    <property type="entry name" value="RNA POLYMERASE ECF-TYPE SIGMA FACTO"/>
    <property type="match status" value="1"/>
</dbReference>
<evidence type="ECO:0000313" key="9">
    <source>
        <dbReference type="EMBL" id="MDO3679485.1"/>
    </source>
</evidence>
<evidence type="ECO:0000259" key="8">
    <source>
        <dbReference type="Pfam" id="PF08281"/>
    </source>
</evidence>
<dbReference type="EMBL" id="JAUMKJ010000027">
    <property type="protein sequence ID" value="MDO3679485.1"/>
    <property type="molecule type" value="Genomic_DNA"/>
</dbReference>
<keyword evidence="2 6" id="KW-0805">Transcription regulation</keyword>
<dbReference type="Pfam" id="PF08281">
    <property type="entry name" value="Sigma70_r4_2"/>
    <property type="match status" value="1"/>
</dbReference>
<comment type="caution">
    <text evidence="9">The sequence shown here is derived from an EMBL/GenBank/DDBJ whole genome shotgun (WGS) entry which is preliminary data.</text>
</comment>
<feature type="domain" description="RNA polymerase sigma factor 70 region 4 type 2" evidence="8">
    <location>
        <begin position="124"/>
        <end position="175"/>
    </location>
</feature>
<dbReference type="InterPro" id="IPR000838">
    <property type="entry name" value="RNA_pol_sigma70_ECF_CS"/>
</dbReference>
<keyword evidence="10" id="KW-1185">Reference proteome</keyword>
<dbReference type="InterPro" id="IPR007627">
    <property type="entry name" value="RNA_pol_sigma70_r2"/>
</dbReference>
<dbReference type="InterPro" id="IPR036388">
    <property type="entry name" value="WH-like_DNA-bd_sf"/>
</dbReference>
<gene>
    <name evidence="9" type="ORF">Q3C12_20960</name>
</gene>
<evidence type="ECO:0000256" key="1">
    <source>
        <dbReference type="ARBA" id="ARBA00010641"/>
    </source>
</evidence>
<dbReference type="PROSITE" id="PS01063">
    <property type="entry name" value="SIGMA70_ECF"/>
    <property type="match status" value="1"/>
</dbReference>
<accession>A0ABT8VEU8</accession>
<proteinExistence type="inferred from homology"/>
<dbReference type="InterPro" id="IPR013324">
    <property type="entry name" value="RNA_pol_sigma_r3/r4-like"/>
</dbReference>